<keyword evidence="2" id="KW-1185">Reference proteome</keyword>
<accession>A0A1N7P411</accession>
<dbReference type="AlphaFoldDB" id="A0A1N7P411"/>
<dbReference type="EMBL" id="FTOQ01000012">
    <property type="protein sequence ID" value="SIT05304.1"/>
    <property type="molecule type" value="Genomic_DNA"/>
</dbReference>
<sequence length="242" mass="27415">MLEEREPVRVHQPAFSRLRCVEKYGSARGRTSGYDPVPDRPGMASKPFRDLLRGKVSFYVFFIWHVRLLFTPRRTYAPKVGHQNASEAFLGNLMRIRQDAAEGCLLNLLIKREYSAISAKFSANASRAKLTAFKGRQIWTWQGRSLRLCRENLQRRLNLTAPAIPSVSSNSFAQSTVEAFKRLSRPARLRRITLHVLHSNTQPAVANDREAVSRAVRRSPGRILLGLRPRSSRPSGSRCSAC</sequence>
<evidence type="ECO:0000313" key="1">
    <source>
        <dbReference type="EMBL" id="SIT05304.1"/>
    </source>
</evidence>
<protein>
    <submittedName>
        <fullName evidence="1">Uncharacterized protein</fullName>
    </submittedName>
</protein>
<proteinExistence type="predicted"/>
<reference evidence="2" key="1">
    <citation type="submission" date="2017-01" db="EMBL/GenBank/DDBJ databases">
        <authorList>
            <person name="Varghese N."/>
            <person name="Submissions S."/>
        </authorList>
    </citation>
    <scope>NUCLEOTIDE SEQUENCE [LARGE SCALE GENOMIC DNA]</scope>
    <source>
        <strain evidence="2">DSM 29430</strain>
    </source>
</reference>
<evidence type="ECO:0000313" key="2">
    <source>
        <dbReference type="Proteomes" id="UP000186684"/>
    </source>
</evidence>
<gene>
    <name evidence="1" type="ORF">SAMN05421759_11274</name>
</gene>
<organism evidence="1 2">
    <name type="scientific">Roseivivax lentus</name>
    <dbReference type="NCBI Taxonomy" id="633194"/>
    <lineage>
        <taxon>Bacteria</taxon>
        <taxon>Pseudomonadati</taxon>
        <taxon>Pseudomonadota</taxon>
        <taxon>Alphaproteobacteria</taxon>
        <taxon>Rhodobacterales</taxon>
        <taxon>Roseobacteraceae</taxon>
        <taxon>Roseivivax</taxon>
    </lineage>
</organism>
<name>A0A1N7P411_9RHOB</name>
<dbReference type="Proteomes" id="UP000186684">
    <property type="component" value="Unassembled WGS sequence"/>
</dbReference>